<dbReference type="PANTHER" id="PTHR30531:SF12">
    <property type="entry name" value="FLAGELLAR BIOSYNTHETIC PROTEIN FLHB"/>
    <property type="match status" value="1"/>
</dbReference>
<dbReference type="EMBL" id="JAKKPZ010000921">
    <property type="protein sequence ID" value="KAI1691484.1"/>
    <property type="molecule type" value="Genomic_DNA"/>
</dbReference>
<evidence type="ECO:0000313" key="3">
    <source>
        <dbReference type="EMBL" id="KAI1691484.1"/>
    </source>
</evidence>
<dbReference type="GO" id="GO:0009306">
    <property type="term" value="P:protein secretion"/>
    <property type="evidence" value="ECO:0007669"/>
    <property type="project" value="InterPro"/>
</dbReference>
<comment type="caution">
    <text evidence="3">The sequence shown here is derived from an EMBL/GenBank/DDBJ whole genome shotgun (WGS) entry which is preliminary data.</text>
</comment>
<dbReference type="Proteomes" id="UP001201812">
    <property type="component" value="Unassembled WGS sequence"/>
</dbReference>
<proteinExistence type="predicted"/>
<evidence type="ECO:0000313" key="4">
    <source>
        <dbReference type="Proteomes" id="UP001201812"/>
    </source>
</evidence>
<feature type="transmembrane region" description="Helical" evidence="2">
    <location>
        <begin position="129"/>
        <end position="147"/>
    </location>
</feature>
<dbReference type="InterPro" id="IPR006135">
    <property type="entry name" value="T3SS_substrate_exporter"/>
</dbReference>
<keyword evidence="2" id="KW-1133">Transmembrane helix</keyword>
<feature type="region of interest" description="Disordered" evidence="1">
    <location>
        <begin position="152"/>
        <end position="175"/>
    </location>
</feature>
<reference evidence="3" key="1">
    <citation type="submission" date="2022-01" db="EMBL/GenBank/DDBJ databases">
        <title>Genome Sequence Resource for Two Populations of Ditylenchus destructor, the Migratory Endoparasitic Phytonematode.</title>
        <authorList>
            <person name="Zhang H."/>
            <person name="Lin R."/>
            <person name="Xie B."/>
        </authorList>
    </citation>
    <scope>NUCLEOTIDE SEQUENCE</scope>
    <source>
        <strain evidence="3">BazhouSP</strain>
    </source>
</reference>
<keyword evidence="4" id="KW-1185">Reference proteome</keyword>
<feature type="region of interest" description="Disordered" evidence="1">
    <location>
        <begin position="1"/>
        <end position="25"/>
    </location>
</feature>
<keyword evidence="2" id="KW-0812">Transmembrane</keyword>
<dbReference type="Pfam" id="PF01312">
    <property type="entry name" value="Bac_export_2"/>
    <property type="match status" value="1"/>
</dbReference>
<organism evidence="3 4">
    <name type="scientific">Ditylenchus destructor</name>
    <dbReference type="NCBI Taxonomy" id="166010"/>
    <lineage>
        <taxon>Eukaryota</taxon>
        <taxon>Metazoa</taxon>
        <taxon>Ecdysozoa</taxon>
        <taxon>Nematoda</taxon>
        <taxon>Chromadorea</taxon>
        <taxon>Rhabditida</taxon>
        <taxon>Tylenchina</taxon>
        <taxon>Tylenchomorpha</taxon>
        <taxon>Sphaerularioidea</taxon>
        <taxon>Anguinidae</taxon>
        <taxon>Anguininae</taxon>
        <taxon>Ditylenchus</taxon>
    </lineage>
</organism>
<name>A0AAD4MEB1_9BILA</name>
<feature type="compositionally biased region" description="Basic and acidic residues" evidence="1">
    <location>
        <begin position="152"/>
        <end position="163"/>
    </location>
</feature>
<feature type="transmembrane region" description="Helical" evidence="2">
    <location>
        <begin position="64"/>
        <end position="86"/>
    </location>
</feature>
<evidence type="ECO:0000256" key="2">
    <source>
        <dbReference type="SAM" id="Phobius"/>
    </source>
</evidence>
<gene>
    <name evidence="3" type="ORF">DdX_21865</name>
</gene>
<keyword evidence="2" id="KW-0472">Membrane</keyword>
<feature type="compositionally biased region" description="Basic and acidic residues" evidence="1">
    <location>
        <begin position="1"/>
        <end position="14"/>
    </location>
</feature>
<dbReference type="AlphaFoldDB" id="A0AAD4MEB1"/>
<accession>A0AAD4MEB1</accession>
<sequence>MADKNQGGDKTEKPTRKRLRDARNKGDIAKSKDLSSAISMIAWLPRACHGEPFEATLATLGASAFGLVVLVAGLVLVPAAAAGLIAEFLQTGALITTEKMKPQLGNLDPVEGLKRMFNPDNLFELLKTLIKAALILTIIWVVLSGSIDEVRGDPPRRGVEHRGGSRPQDGGGGARSFALAHAAN</sequence>
<dbReference type="GO" id="GO:0005886">
    <property type="term" value="C:plasma membrane"/>
    <property type="evidence" value="ECO:0007669"/>
    <property type="project" value="TreeGrafter"/>
</dbReference>
<protein>
    <submittedName>
        <fullName evidence="3">FlhB hrpN yscU spaS family domain-containing protein</fullName>
    </submittedName>
</protein>
<dbReference type="PANTHER" id="PTHR30531">
    <property type="entry name" value="FLAGELLAR BIOSYNTHETIC PROTEIN FLHB"/>
    <property type="match status" value="1"/>
</dbReference>
<evidence type="ECO:0000256" key="1">
    <source>
        <dbReference type="SAM" id="MobiDB-lite"/>
    </source>
</evidence>